<evidence type="ECO:0000313" key="3">
    <source>
        <dbReference type="EMBL" id="PSL01434.1"/>
    </source>
</evidence>
<protein>
    <submittedName>
        <fullName evidence="3">Phospholipid/cholesterol/gamma-HCH transport system substrate-binding protein</fullName>
    </submittedName>
</protein>
<keyword evidence="4" id="KW-1185">Reference proteome</keyword>
<gene>
    <name evidence="3" type="ORF">CLV48_11328</name>
</gene>
<keyword evidence="1" id="KW-1133">Transmembrane helix</keyword>
<feature type="transmembrane region" description="Helical" evidence="1">
    <location>
        <begin position="9"/>
        <end position="31"/>
    </location>
</feature>
<accession>A0A2P8DW59</accession>
<dbReference type="EMBL" id="PYGF01000013">
    <property type="protein sequence ID" value="PSL01434.1"/>
    <property type="molecule type" value="Genomic_DNA"/>
</dbReference>
<dbReference type="PANTHER" id="PTHR33371">
    <property type="entry name" value="INTERMEMBRANE PHOSPHOLIPID TRANSPORT SYSTEM BINDING PROTEIN MLAD-RELATED"/>
    <property type="match status" value="1"/>
</dbReference>
<organism evidence="3 4">
    <name type="scientific">Cecembia rubra</name>
    <dbReference type="NCBI Taxonomy" id="1485585"/>
    <lineage>
        <taxon>Bacteria</taxon>
        <taxon>Pseudomonadati</taxon>
        <taxon>Bacteroidota</taxon>
        <taxon>Cytophagia</taxon>
        <taxon>Cytophagales</taxon>
        <taxon>Cyclobacteriaceae</taxon>
        <taxon>Cecembia</taxon>
    </lineage>
</organism>
<feature type="domain" description="Mce/MlaD" evidence="2">
    <location>
        <begin position="40"/>
        <end position="114"/>
    </location>
</feature>
<keyword evidence="1" id="KW-0812">Transmembrane</keyword>
<dbReference type="Proteomes" id="UP000240708">
    <property type="component" value="Unassembled WGS sequence"/>
</dbReference>
<dbReference type="InterPro" id="IPR052336">
    <property type="entry name" value="MlaD_Phospholipid_Transporter"/>
</dbReference>
<proteinExistence type="predicted"/>
<dbReference type="AlphaFoldDB" id="A0A2P8DW59"/>
<evidence type="ECO:0000313" key="4">
    <source>
        <dbReference type="Proteomes" id="UP000240708"/>
    </source>
</evidence>
<evidence type="ECO:0000256" key="1">
    <source>
        <dbReference type="SAM" id="Phobius"/>
    </source>
</evidence>
<dbReference type="RefSeq" id="WP_106568617.1">
    <property type="nucleotide sequence ID" value="NZ_JAUVYL010000002.1"/>
</dbReference>
<dbReference type="OrthoDB" id="9771725at2"/>
<keyword evidence="1" id="KW-0472">Membrane</keyword>
<dbReference type="InterPro" id="IPR003399">
    <property type="entry name" value="Mce/MlaD"/>
</dbReference>
<reference evidence="3 4" key="1">
    <citation type="submission" date="2018-03" db="EMBL/GenBank/DDBJ databases">
        <title>Genomic Encyclopedia of Archaeal and Bacterial Type Strains, Phase II (KMG-II): from individual species to whole genera.</title>
        <authorList>
            <person name="Goeker M."/>
        </authorList>
    </citation>
    <scope>NUCLEOTIDE SEQUENCE [LARGE SCALE GENOMIC DNA]</scope>
    <source>
        <strain evidence="3 4">DSM 28057</strain>
    </source>
</reference>
<sequence>MRNDNKKSVIVGIFVLIGIIIFITGVLTLGGQQKKFVKSIQLTTVFDDVAGLQAGNNVWFSGVKIGTVRRINFFGDSQVEIVMNVEEKVREYIRKDSKATISSDGLIGNKIIVIYGGTTQAPPVENGDRLMSEMPLDTDKMMETLQENNKNLVTITENLKVLTSKIAQGEGIVGAVMTDSVLADNFKSILSNLEKASVNSNRMLVELNKFSSSLNKEGNLVHDLMNDKELYKNLQTSIQGLQATADNAKVLTENLNEVTYKLNDKSNALGMVLNDEEFASRLKHTLIYADSSTMNLNRGLEALEYTWPFRKGFKRMNKAKENN</sequence>
<dbReference type="PANTHER" id="PTHR33371:SF4">
    <property type="entry name" value="INTERMEMBRANE PHOSPHOLIPID TRANSPORT SYSTEM BINDING PROTEIN MLAD"/>
    <property type="match status" value="1"/>
</dbReference>
<comment type="caution">
    <text evidence="3">The sequence shown here is derived from an EMBL/GenBank/DDBJ whole genome shotgun (WGS) entry which is preliminary data.</text>
</comment>
<dbReference type="Pfam" id="PF02470">
    <property type="entry name" value="MlaD"/>
    <property type="match status" value="1"/>
</dbReference>
<name>A0A2P8DW59_9BACT</name>
<evidence type="ECO:0000259" key="2">
    <source>
        <dbReference type="Pfam" id="PF02470"/>
    </source>
</evidence>